<reference evidence="3" key="2">
    <citation type="submission" date="2015-01" db="EMBL/GenBank/DDBJ databases">
        <title>Evolutionary Origins and Diversification of the Mycorrhizal Mutualists.</title>
        <authorList>
            <consortium name="DOE Joint Genome Institute"/>
            <consortium name="Mycorrhizal Genomics Consortium"/>
            <person name="Kohler A."/>
            <person name="Kuo A."/>
            <person name="Nagy L.G."/>
            <person name="Floudas D."/>
            <person name="Copeland A."/>
            <person name="Barry K.W."/>
            <person name="Cichocki N."/>
            <person name="Veneault-Fourrey C."/>
            <person name="LaButti K."/>
            <person name="Lindquist E.A."/>
            <person name="Lipzen A."/>
            <person name="Lundell T."/>
            <person name="Morin E."/>
            <person name="Murat C."/>
            <person name="Riley R."/>
            <person name="Ohm R."/>
            <person name="Sun H."/>
            <person name="Tunlid A."/>
            <person name="Henrissat B."/>
            <person name="Grigoriev I.V."/>
            <person name="Hibbett D.S."/>
            <person name="Martin F."/>
        </authorList>
    </citation>
    <scope>NUCLEOTIDE SEQUENCE [LARGE SCALE GENOMIC DNA]</scope>
    <source>
        <strain evidence="3">Marx 270</strain>
    </source>
</reference>
<feature type="compositionally biased region" description="Basic and acidic residues" evidence="1">
    <location>
        <begin position="219"/>
        <end position="232"/>
    </location>
</feature>
<gene>
    <name evidence="2" type="ORF">M404DRAFT_143823</name>
</gene>
<evidence type="ECO:0000313" key="3">
    <source>
        <dbReference type="Proteomes" id="UP000054217"/>
    </source>
</evidence>
<dbReference type="Proteomes" id="UP000054217">
    <property type="component" value="Unassembled WGS sequence"/>
</dbReference>
<reference evidence="2 3" key="1">
    <citation type="submission" date="2014-04" db="EMBL/GenBank/DDBJ databases">
        <authorList>
            <consortium name="DOE Joint Genome Institute"/>
            <person name="Kuo A."/>
            <person name="Kohler A."/>
            <person name="Costa M.D."/>
            <person name="Nagy L.G."/>
            <person name="Floudas D."/>
            <person name="Copeland A."/>
            <person name="Barry K.W."/>
            <person name="Cichocki N."/>
            <person name="Veneault-Fourrey C."/>
            <person name="LaButti K."/>
            <person name="Lindquist E.A."/>
            <person name="Lipzen A."/>
            <person name="Lundell T."/>
            <person name="Morin E."/>
            <person name="Murat C."/>
            <person name="Sun H."/>
            <person name="Tunlid A."/>
            <person name="Henrissat B."/>
            <person name="Grigoriev I.V."/>
            <person name="Hibbett D.S."/>
            <person name="Martin F."/>
            <person name="Nordberg H.P."/>
            <person name="Cantor M.N."/>
            <person name="Hua S.X."/>
        </authorList>
    </citation>
    <scope>NUCLEOTIDE SEQUENCE [LARGE SCALE GENOMIC DNA]</scope>
    <source>
        <strain evidence="2 3">Marx 270</strain>
    </source>
</reference>
<dbReference type="EMBL" id="KN831972">
    <property type="protein sequence ID" value="KIO04314.1"/>
    <property type="molecule type" value="Genomic_DNA"/>
</dbReference>
<evidence type="ECO:0000313" key="2">
    <source>
        <dbReference type="EMBL" id="KIO04314.1"/>
    </source>
</evidence>
<feature type="compositionally biased region" description="Acidic residues" evidence="1">
    <location>
        <begin position="200"/>
        <end position="209"/>
    </location>
</feature>
<dbReference type="InParanoid" id="A0A0C3P9T8"/>
<dbReference type="AlphaFoldDB" id="A0A0C3P9T8"/>
<name>A0A0C3P9T8_PISTI</name>
<accession>A0A0C3P9T8</accession>
<sequence length="232" mass="26325">MLIFDNKEPDEDIATQVQLLLEQFFNDMLQESLNKKATSEGSWTNIPPQQQTQEATETLYQSFALPFLAAQYIFCTGQQWDHSHCLFPSQLPTTIRQNFHKCMYYHKWLDLIALLGVQTCNRVQAAIRQKFSTLVWIPFTGSDRIWCTGPMTGRGWFTLPEGHPPAGPQIALNLNLNARHLGLGKPFLWVMPTSNHADDIMDGEDEDGNELPAAPRAAIQHEDEGDGRRSLL</sequence>
<proteinExistence type="predicted"/>
<dbReference type="OrthoDB" id="3261690at2759"/>
<feature type="region of interest" description="Disordered" evidence="1">
    <location>
        <begin position="198"/>
        <end position="232"/>
    </location>
</feature>
<keyword evidence="3" id="KW-1185">Reference proteome</keyword>
<protein>
    <submittedName>
        <fullName evidence="2">Uncharacterized protein</fullName>
    </submittedName>
</protein>
<organism evidence="2 3">
    <name type="scientific">Pisolithus tinctorius Marx 270</name>
    <dbReference type="NCBI Taxonomy" id="870435"/>
    <lineage>
        <taxon>Eukaryota</taxon>
        <taxon>Fungi</taxon>
        <taxon>Dikarya</taxon>
        <taxon>Basidiomycota</taxon>
        <taxon>Agaricomycotina</taxon>
        <taxon>Agaricomycetes</taxon>
        <taxon>Agaricomycetidae</taxon>
        <taxon>Boletales</taxon>
        <taxon>Sclerodermatineae</taxon>
        <taxon>Pisolithaceae</taxon>
        <taxon>Pisolithus</taxon>
    </lineage>
</organism>
<dbReference type="HOGENOM" id="CLU_097640_0_0_1"/>
<dbReference type="STRING" id="870435.A0A0C3P9T8"/>
<evidence type="ECO:0000256" key="1">
    <source>
        <dbReference type="SAM" id="MobiDB-lite"/>
    </source>
</evidence>